<comment type="caution">
    <text evidence="2">The sequence shown here is derived from an EMBL/GenBank/DDBJ whole genome shotgun (WGS) entry which is preliminary data.</text>
</comment>
<feature type="compositionally biased region" description="Polar residues" evidence="1">
    <location>
        <begin position="67"/>
        <end position="76"/>
    </location>
</feature>
<evidence type="ECO:0000313" key="2">
    <source>
        <dbReference type="EMBL" id="KAJ1204626.1"/>
    </source>
</evidence>
<name>A0AAV7VWC1_PLEWA</name>
<keyword evidence="3" id="KW-1185">Reference proteome</keyword>
<dbReference type="EMBL" id="JANPWB010000002">
    <property type="protein sequence ID" value="KAJ1204626.1"/>
    <property type="molecule type" value="Genomic_DNA"/>
</dbReference>
<protein>
    <submittedName>
        <fullName evidence="2">Uncharacterized protein</fullName>
    </submittedName>
</protein>
<dbReference type="Proteomes" id="UP001066276">
    <property type="component" value="Chromosome 1_2"/>
</dbReference>
<feature type="compositionally biased region" description="Basic residues" evidence="1">
    <location>
        <begin position="26"/>
        <end position="39"/>
    </location>
</feature>
<dbReference type="AlphaFoldDB" id="A0AAV7VWC1"/>
<evidence type="ECO:0000313" key="3">
    <source>
        <dbReference type="Proteomes" id="UP001066276"/>
    </source>
</evidence>
<proteinExistence type="predicted"/>
<evidence type="ECO:0000256" key="1">
    <source>
        <dbReference type="SAM" id="MobiDB-lite"/>
    </source>
</evidence>
<organism evidence="2 3">
    <name type="scientific">Pleurodeles waltl</name>
    <name type="common">Iberian ribbed newt</name>
    <dbReference type="NCBI Taxonomy" id="8319"/>
    <lineage>
        <taxon>Eukaryota</taxon>
        <taxon>Metazoa</taxon>
        <taxon>Chordata</taxon>
        <taxon>Craniata</taxon>
        <taxon>Vertebrata</taxon>
        <taxon>Euteleostomi</taxon>
        <taxon>Amphibia</taxon>
        <taxon>Batrachia</taxon>
        <taxon>Caudata</taxon>
        <taxon>Salamandroidea</taxon>
        <taxon>Salamandridae</taxon>
        <taxon>Pleurodelinae</taxon>
        <taxon>Pleurodeles</taxon>
    </lineage>
</organism>
<gene>
    <name evidence="2" type="ORF">NDU88_000066</name>
</gene>
<reference evidence="2" key="1">
    <citation type="journal article" date="2022" name="bioRxiv">
        <title>Sequencing and chromosome-scale assembly of the giantPleurodeles waltlgenome.</title>
        <authorList>
            <person name="Brown T."/>
            <person name="Elewa A."/>
            <person name="Iarovenko S."/>
            <person name="Subramanian E."/>
            <person name="Araus A.J."/>
            <person name="Petzold A."/>
            <person name="Susuki M."/>
            <person name="Suzuki K.-i.T."/>
            <person name="Hayashi T."/>
            <person name="Toyoda A."/>
            <person name="Oliveira C."/>
            <person name="Osipova E."/>
            <person name="Leigh N.D."/>
            <person name="Simon A."/>
            <person name="Yun M.H."/>
        </authorList>
    </citation>
    <scope>NUCLEOTIDE SEQUENCE</scope>
    <source>
        <strain evidence="2">20211129_DDA</strain>
        <tissue evidence="2">Liver</tissue>
    </source>
</reference>
<sequence length="76" mass="8766">MTPDFRVPGKSNTEDGLEPWAESKTRRNRQRQRAAKRRTPKEDLGTPAFPEKQRTLRNRKGVWTRSEAATSQEGRG</sequence>
<accession>A0AAV7VWC1</accession>
<feature type="region of interest" description="Disordered" evidence="1">
    <location>
        <begin position="1"/>
        <end position="76"/>
    </location>
</feature>